<reference evidence="2 3" key="1">
    <citation type="journal article" date="2013" name="Int. J. Syst. Evol. Microbiol.">
        <title>Tumebacillus flagellatus sp. nov., an alpha-amylase/pullulanase-producing bacterium isolated from cassava wastewater.</title>
        <authorList>
            <person name="Wang Q."/>
            <person name="Xie N."/>
            <person name="Qin Y."/>
            <person name="Shen N."/>
            <person name="Zhu J."/>
            <person name="Mi H."/>
            <person name="Huang R."/>
        </authorList>
    </citation>
    <scope>NUCLEOTIDE SEQUENCE [LARGE SCALE GENOMIC DNA]</scope>
    <source>
        <strain evidence="2 3">GST4</strain>
    </source>
</reference>
<proteinExistence type="predicted"/>
<evidence type="ECO:0008006" key="4">
    <source>
        <dbReference type="Google" id="ProtNLM"/>
    </source>
</evidence>
<keyword evidence="1" id="KW-0802">TPR repeat</keyword>
<dbReference type="SUPFAM" id="SSF48452">
    <property type="entry name" value="TPR-like"/>
    <property type="match status" value="1"/>
</dbReference>
<protein>
    <recommendedName>
        <fullName evidence="4">Tetratricopeptide repeat protein</fullName>
    </recommendedName>
</protein>
<dbReference type="InterPro" id="IPR011990">
    <property type="entry name" value="TPR-like_helical_dom_sf"/>
</dbReference>
<dbReference type="STRING" id="1157490.EL26_19415"/>
<evidence type="ECO:0000313" key="3">
    <source>
        <dbReference type="Proteomes" id="UP000027931"/>
    </source>
</evidence>
<sequence>MSLEKKKVKALDLMEVKDYANAITLFKTIIQSPEFDTFEEKHLVYQSLGVSYLEMHAFDDAISALKASLACSPEPIETADYVTLADTHSFLSVAYEEKSAFGFDPVEGVKGAIAWH</sequence>
<evidence type="ECO:0000313" key="2">
    <source>
        <dbReference type="EMBL" id="KEO81643.1"/>
    </source>
</evidence>
<comment type="caution">
    <text evidence="2">The sequence shown here is derived from an EMBL/GenBank/DDBJ whole genome shotgun (WGS) entry which is preliminary data.</text>
</comment>
<feature type="repeat" description="TPR" evidence="1">
    <location>
        <begin position="42"/>
        <end position="75"/>
    </location>
</feature>
<dbReference type="EMBL" id="JMIR01000033">
    <property type="protein sequence ID" value="KEO81643.1"/>
    <property type="molecule type" value="Genomic_DNA"/>
</dbReference>
<dbReference type="InterPro" id="IPR019734">
    <property type="entry name" value="TPR_rpt"/>
</dbReference>
<dbReference type="Gene3D" id="1.25.40.10">
    <property type="entry name" value="Tetratricopeptide repeat domain"/>
    <property type="match status" value="1"/>
</dbReference>
<accession>A0A074LPA4</accession>
<keyword evidence="3" id="KW-1185">Reference proteome</keyword>
<dbReference type="PROSITE" id="PS50005">
    <property type="entry name" value="TPR"/>
    <property type="match status" value="1"/>
</dbReference>
<dbReference type="AlphaFoldDB" id="A0A074LPA4"/>
<dbReference type="Proteomes" id="UP000027931">
    <property type="component" value="Unassembled WGS sequence"/>
</dbReference>
<name>A0A074LPA4_9BACL</name>
<dbReference type="RefSeq" id="WP_038092424.1">
    <property type="nucleotide sequence ID" value="NZ_JMIR01000033.1"/>
</dbReference>
<evidence type="ECO:0000256" key="1">
    <source>
        <dbReference type="PROSITE-ProRule" id="PRU00339"/>
    </source>
</evidence>
<gene>
    <name evidence="2" type="ORF">EL26_19415</name>
</gene>
<organism evidence="2 3">
    <name type="scientific">Tumebacillus flagellatus</name>
    <dbReference type="NCBI Taxonomy" id="1157490"/>
    <lineage>
        <taxon>Bacteria</taxon>
        <taxon>Bacillati</taxon>
        <taxon>Bacillota</taxon>
        <taxon>Bacilli</taxon>
        <taxon>Bacillales</taxon>
        <taxon>Alicyclobacillaceae</taxon>
        <taxon>Tumebacillus</taxon>
    </lineage>
</organism>
<dbReference type="OrthoDB" id="2383908at2"/>